<evidence type="ECO:0000256" key="13">
    <source>
        <dbReference type="SAM" id="Phobius"/>
    </source>
</evidence>
<dbReference type="SUPFAM" id="SSF81342">
    <property type="entry name" value="Transmembrane di-heme cytochromes"/>
    <property type="match status" value="1"/>
</dbReference>
<reference evidence="15 16" key="1">
    <citation type="submission" date="2021-01" db="EMBL/GenBank/DDBJ databases">
        <title>Genome sequence of Shewanella schlegeliana JCM 11561.</title>
        <authorList>
            <person name="Zhang H."/>
            <person name="Li C."/>
        </authorList>
    </citation>
    <scope>NUCLEOTIDE SEQUENCE [LARGE SCALE GENOMIC DNA]</scope>
    <source>
        <strain evidence="15 16">JCM 11561</strain>
    </source>
</reference>
<feature type="transmembrane region" description="Helical" evidence="13">
    <location>
        <begin position="20"/>
        <end position="43"/>
    </location>
</feature>
<evidence type="ECO:0000256" key="9">
    <source>
        <dbReference type="ARBA" id="ARBA00022982"/>
    </source>
</evidence>
<keyword evidence="7 13" id="KW-0812">Transmembrane</keyword>
<dbReference type="NCBIfam" id="TIGR01583">
    <property type="entry name" value="formate-DH-gamm"/>
    <property type="match status" value="1"/>
</dbReference>
<keyword evidence="4" id="KW-0813">Transport</keyword>
<keyword evidence="10 13" id="KW-1133">Transmembrane helix</keyword>
<proteinExistence type="inferred from homology"/>
<dbReference type="EMBL" id="JAESVD010000011">
    <property type="protein sequence ID" value="MBL4914824.1"/>
    <property type="molecule type" value="Genomic_DNA"/>
</dbReference>
<keyword evidence="12 13" id="KW-0472">Membrane</keyword>
<evidence type="ECO:0000256" key="8">
    <source>
        <dbReference type="ARBA" id="ARBA00022723"/>
    </source>
</evidence>
<evidence type="ECO:0000256" key="5">
    <source>
        <dbReference type="ARBA" id="ARBA00022475"/>
    </source>
</evidence>
<comment type="similarity">
    <text evidence="3">Belongs to the formate dehydrogenase gamma subunit family.</text>
</comment>
<keyword evidence="9" id="KW-0249">Electron transport</keyword>
<gene>
    <name evidence="15" type="ORF">JMA39_17110</name>
</gene>
<evidence type="ECO:0000256" key="12">
    <source>
        <dbReference type="ARBA" id="ARBA00023136"/>
    </source>
</evidence>
<evidence type="ECO:0000256" key="10">
    <source>
        <dbReference type="ARBA" id="ARBA00022989"/>
    </source>
</evidence>
<evidence type="ECO:0000259" key="14">
    <source>
        <dbReference type="Pfam" id="PF01292"/>
    </source>
</evidence>
<evidence type="ECO:0000256" key="2">
    <source>
        <dbReference type="ARBA" id="ARBA00004651"/>
    </source>
</evidence>
<dbReference type="Pfam" id="PF01292">
    <property type="entry name" value="Ni_hydr_CYTB"/>
    <property type="match status" value="1"/>
</dbReference>
<dbReference type="PANTHER" id="PTHR30074:SF5">
    <property type="entry name" value="FORMATE DEHYDROGENASE, NITRATE-INDUCIBLE, CYTOCHROME B556(FDN) SUBUNIT"/>
    <property type="match status" value="1"/>
</dbReference>
<dbReference type="InterPro" id="IPR006471">
    <property type="entry name" value="Formate_DH_gsu"/>
</dbReference>
<name>A0ABS1T3U8_9GAMM</name>
<keyword evidence="16" id="KW-1185">Reference proteome</keyword>
<evidence type="ECO:0000313" key="16">
    <source>
        <dbReference type="Proteomes" id="UP000604898"/>
    </source>
</evidence>
<evidence type="ECO:0000256" key="7">
    <source>
        <dbReference type="ARBA" id="ARBA00022692"/>
    </source>
</evidence>
<comment type="subcellular location">
    <subcellularLocation>
        <location evidence="2">Cell membrane</location>
        <topology evidence="2">Multi-pass membrane protein</topology>
    </subcellularLocation>
</comment>
<feature type="transmembrane region" description="Helical" evidence="13">
    <location>
        <begin position="147"/>
        <end position="173"/>
    </location>
</feature>
<protein>
    <submittedName>
        <fullName evidence="15">Formate dehydrogenase subunit gamma</fullName>
    </submittedName>
</protein>
<dbReference type="PANTHER" id="PTHR30074">
    <property type="entry name" value="FORMATE DEHYDROGENASE, NITRATE-INDUCIBLE, CYTOCHROME B556 FDN SUBUNIT"/>
    <property type="match status" value="1"/>
</dbReference>
<dbReference type="Gene3D" id="1.20.950.20">
    <property type="entry name" value="Transmembrane di-heme cytochromes, Chain C"/>
    <property type="match status" value="1"/>
</dbReference>
<accession>A0ABS1T3U8</accession>
<dbReference type="Proteomes" id="UP000604898">
    <property type="component" value="Unassembled WGS sequence"/>
</dbReference>
<dbReference type="InterPro" id="IPR051817">
    <property type="entry name" value="FDH_cytochrome_b556_subunit"/>
</dbReference>
<evidence type="ECO:0000256" key="1">
    <source>
        <dbReference type="ARBA" id="ARBA00001971"/>
    </source>
</evidence>
<keyword evidence="8" id="KW-0479">Metal-binding</keyword>
<comment type="caution">
    <text evidence="15">The sequence shown here is derived from an EMBL/GenBank/DDBJ whole genome shotgun (WGS) entry which is preliminary data.</text>
</comment>
<keyword evidence="6" id="KW-0349">Heme</keyword>
<evidence type="ECO:0000256" key="4">
    <source>
        <dbReference type="ARBA" id="ARBA00022448"/>
    </source>
</evidence>
<evidence type="ECO:0000256" key="6">
    <source>
        <dbReference type="ARBA" id="ARBA00022617"/>
    </source>
</evidence>
<dbReference type="InterPro" id="IPR016174">
    <property type="entry name" value="Di-haem_cyt_TM"/>
</dbReference>
<organism evidence="15 16">
    <name type="scientific">Shewanella schlegeliana</name>
    <dbReference type="NCBI Taxonomy" id="190308"/>
    <lineage>
        <taxon>Bacteria</taxon>
        <taxon>Pseudomonadati</taxon>
        <taxon>Pseudomonadota</taxon>
        <taxon>Gammaproteobacteria</taxon>
        <taxon>Alteromonadales</taxon>
        <taxon>Shewanellaceae</taxon>
        <taxon>Shewanella</taxon>
    </lineage>
</organism>
<evidence type="ECO:0000256" key="11">
    <source>
        <dbReference type="ARBA" id="ARBA00023004"/>
    </source>
</evidence>
<keyword evidence="11" id="KW-0408">Iron</keyword>
<feature type="transmembrane region" description="Helical" evidence="13">
    <location>
        <begin position="115"/>
        <end position="135"/>
    </location>
</feature>
<feature type="transmembrane region" description="Helical" evidence="13">
    <location>
        <begin position="55"/>
        <end position="73"/>
    </location>
</feature>
<dbReference type="InterPro" id="IPR011577">
    <property type="entry name" value="Cyt_b561_bac/Ni-Hgenase"/>
</dbReference>
<evidence type="ECO:0000256" key="3">
    <source>
        <dbReference type="ARBA" id="ARBA00010747"/>
    </source>
</evidence>
<dbReference type="RefSeq" id="WP_012275624.1">
    <property type="nucleotide sequence ID" value="NZ_BPEX01000007.1"/>
</dbReference>
<evidence type="ECO:0000313" key="15">
    <source>
        <dbReference type="EMBL" id="MBL4914824.1"/>
    </source>
</evidence>
<sequence>MHKQNMILRHKLFDRICHWFVVAAGLVTFLTGFAFFFPSFQWLGSIAGTPQMARFVHPIAGLLMCLPLMLMLVRYYHHNKWEKNDLTWMLAIKDVMFENEDKIPAIGHYNPGQKVLFRTFVVTSIGLTITGFMMWQPYFAPHFAAITIQWAILIHAICAVIMLIFVIVHFWMATWVEGSVAGMLYGYVSRAWCKKHHPNMLNDPELKTNKQEKH</sequence>
<feature type="domain" description="Cytochrome b561 bacterial/Ni-hydrogenase" evidence="14">
    <location>
        <begin position="9"/>
        <end position="183"/>
    </location>
</feature>
<comment type="cofactor">
    <cofactor evidence="1">
        <name>heme</name>
        <dbReference type="ChEBI" id="CHEBI:30413"/>
    </cofactor>
</comment>
<keyword evidence="5" id="KW-1003">Cell membrane</keyword>